<protein>
    <submittedName>
        <fullName evidence="2">Uncharacterized protein</fullName>
    </submittedName>
</protein>
<dbReference type="EMBL" id="JABFTV010000001">
    <property type="protein sequence ID" value="MCE8022519.1"/>
    <property type="molecule type" value="Genomic_DNA"/>
</dbReference>
<feature type="compositionally biased region" description="Basic and acidic residues" evidence="1">
    <location>
        <begin position="82"/>
        <end position="99"/>
    </location>
</feature>
<gene>
    <name evidence="2" type="ORF">HOP59_00015</name>
</gene>
<evidence type="ECO:0000313" key="3">
    <source>
        <dbReference type="Proteomes" id="UP001320272"/>
    </source>
</evidence>
<reference evidence="2 3" key="1">
    <citation type="journal article" date="2021" name="Front. Microbiol.">
        <title>Aerobic Denitrification and Heterotrophic Sulfur Oxidation in the Genus Halomonas Revealed by Six Novel Species Characterizations and Genome-Based Analysis.</title>
        <authorList>
            <person name="Wang L."/>
            <person name="Shao Z."/>
        </authorList>
    </citation>
    <scope>NUCLEOTIDE SEQUENCE [LARGE SCALE GENOMIC DNA]</scope>
    <source>
        <strain evidence="2 3">MCCC 1A11058</strain>
    </source>
</reference>
<evidence type="ECO:0000313" key="2">
    <source>
        <dbReference type="EMBL" id="MCE8022519.1"/>
    </source>
</evidence>
<proteinExistence type="predicted"/>
<dbReference type="RefSeq" id="WP_141638693.1">
    <property type="nucleotide sequence ID" value="NZ_JABFTV010000001.1"/>
</dbReference>
<accession>A0ABS9AL92</accession>
<organism evidence="2 3">
    <name type="scientific">Billgrantia aerodenitrificans</name>
    <dbReference type="NCBI Taxonomy" id="2733483"/>
    <lineage>
        <taxon>Bacteria</taxon>
        <taxon>Pseudomonadati</taxon>
        <taxon>Pseudomonadota</taxon>
        <taxon>Gammaproteobacteria</taxon>
        <taxon>Oceanospirillales</taxon>
        <taxon>Halomonadaceae</taxon>
        <taxon>Billgrantia</taxon>
    </lineage>
</organism>
<sequence length="119" mass="12984">MKSFVPFRGAWERERRKAVDLSSATLGAWPRTMTVKKILLPVLLVLLVLGNLGGCDAPKAPEAGDSTARNIDRSMEGLKERLEKVGDDIEEETRKDLSPKRRARHEAGQVGIGTSGTTA</sequence>
<dbReference type="Proteomes" id="UP001320272">
    <property type="component" value="Unassembled WGS sequence"/>
</dbReference>
<comment type="caution">
    <text evidence="2">The sequence shown here is derived from an EMBL/GenBank/DDBJ whole genome shotgun (WGS) entry which is preliminary data.</text>
</comment>
<name>A0ABS9AL92_9GAMM</name>
<keyword evidence="3" id="KW-1185">Reference proteome</keyword>
<feature type="compositionally biased region" description="Gly residues" evidence="1">
    <location>
        <begin position="110"/>
        <end position="119"/>
    </location>
</feature>
<feature type="region of interest" description="Disordered" evidence="1">
    <location>
        <begin position="82"/>
        <end position="119"/>
    </location>
</feature>
<evidence type="ECO:0000256" key="1">
    <source>
        <dbReference type="SAM" id="MobiDB-lite"/>
    </source>
</evidence>